<organism evidence="4 5">
    <name type="scientific">Faecalicatena faecalis</name>
    <dbReference type="NCBI Taxonomy" id="2726362"/>
    <lineage>
        <taxon>Bacteria</taxon>
        <taxon>Bacillati</taxon>
        <taxon>Bacillota</taxon>
        <taxon>Clostridia</taxon>
        <taxon>Lachnospirales</taxon>
        <taxon>Lachnospiraceae</taxon>
        <taxon>Faecalicatena</taxon>
    </lineage>
</organism>
<evidence type="ECO:0000259" key="3">
    <source>
        <dbReference type="Pfam" id="PF07992"/>
    </source>
</evidence>
<sequence>MSEIYDLIIIGGGPAGMAAAIYAGRSERKTLLLEKSGYGGRAKDTLEIRNYPGTLSDSGQGLMEKFHAHAENFPSVKFKHSTVTGIRKEDDLFIIETKRKGGLMARSVILALGTRPRELGIPGEKEFVGHGVAYCATCDAEFFKGKNIYVLGAGDQAVEEADYLTKFAEKVTIIVLHEKGHLDCNEISAERAYKNPKIDFVWSTTVQEVKGSDHVESLVLKNVVTNEVNEVPADGLFFFVGMVPQTDLVKDLVTCDRSGYIQVNGKMETSLPGMYAVGDCIQTFLRQIVTSAADGAVAATASERYVKEQEQLSEILGPDSGAVAFVFYNPYQSAEIECVSGLEKKLGGQWKVYRQDISRQDLLYRKLNLDRTVCAAFYKDGKLLEIKSAEEI</sequence>
<evidence type="ECO:0000256" key="2">
    <source>
        <dbReference type="ARBA" id="ARBA00023002"/>
    </source>
</evidence>
<dbReference type="Proteomes" id="UP000723714">
    <property type="component" value="Unassembled WGS sequence"/>
</dbReference>
<dbReference type="Pfam" id="PF07992">
    <property type="entry name" value="Pyr_redox_2"/>
    <property type="match status" value="1"/>
</dbReference>
<dbReference type="InterPro" id="IPR050097">
    <property type="entry name" value="Ferredoxin-NADP_redctase_2"/>
</dbReference>
<evidence type="ECO:0000313" key="4">
    <source>
        <dbReference type="EMBL" id="MBU3875150.1"/>
    </source>
</evidence>
<dbReference type="RefSeq" id="WP_216239987.1">
    <property type="nucleotide sequence ID" value="NZ_JABACJ020000003.1"/>
</dbReference>
<evidence type="ECO:0000313" key="5">
    <source>
        <dbReference type="Proteomes" id="UP000723714"/>
    </source>
</evidence>
<protein>
    <submittedName>
        <fullName evidence="4">FAD-dependent oxidoreductase</fullName>
    </submittedName>
</protein>
<evidence type="ECO:0000256" key="1">
    <source>
        <dbReference type="ARBA" id="ARBA00022630"/>
    </source>
</evidence>
<keyword evidence="5" id="KW-1185">Reference proteome</keyword>
<keyword evidence="1" id="KW-0285">Flavoprotein</keyword>
<dbReference type="InterPro" id="IPR023753">
    <property type="entry name" value="FAD/NAD-binding_dom"/>
</dbReference>
<keyword evidence="2" id="KW-0560">Oxidoreductase</keyword>
<comment type="caution">
    <text evidence="4">The sequence shown here is derived from an EMBL/GenBank/DDBJ whole genome shotgun (WGS) entry which is preliminary data.</text>
</comment>
<proteinExistence type="predicted"/>
<gene>
    <name evidence="4" type="ORF">HGO97_004890</name>
</gene>
<accession>A0ABS6D0P3</accession>
<dbReference type="PANTHER" id="PTHR48105">
    <property type="entry name" value="THIOREDOXIN REDUCTASE 1-RELATED-RELATED"/>
    <property type="match status" value="1"/>
</dbReference>
<reference evidence="4 5" key="1">
    <citation type="submission" date="2021-06" db="EMBL/GenBank/DDBJ databases">
        <title>Faecalicatena sp. nov. isolated from porcine feces.</title>
        <authorList>
            <person name="Oh B.S."/>
            <person name="Lee J.H."/>
        </authorList>
    </citation>
    <scope>NUCLEOTIDE SEQUENCE [LARGE SCALE GENOMIC DNA]</scope>
    <source>
        <strain evidence="4 5">AGMB00832</strain>
    </source>
</reference>
<name>A0ABS6D0P3_9FIRM</name>
<feature type="domain" description="FAD/NAD(P)-binding" evidence="3">
    <location>
        <begin position="5"/>
        <end position="295"/>
    </location>
</feature>
<dbReference type="EMBL" id="JABACJ020000003">
    <property type="protein sequence ID" value="MBU3875150.1"/>
    <property type="molecule type" value="Genomic_DNA"/>
</dbReference>